<reference evidence="1 2" key="1">
    <citation type="journal article" date="2019" name="Int. J. Syst. Evol. Microbiol.">
        <title>The Global Catalogue of Microorganisms (GCM) 10K type strain sequencing project: providing services to taxonomists for standard genome sequencing and annotation.</title>
        <authorList>
            <consortium name="The Broad Institute Genomics Platform"/>
            <consortium name="The Broad Institute Genome Sequencing Center for Infectious Disease"/>
            <person name="Wu L."/>
            <person name="Ma J."/>
        </authorList>
    </citation>
    <scope>NUCLEOTIDE SEQUENCE [LARGE SCALE GENOMIC DNA]</scope>
    <source>
        <strain evidence="1 2">DT72</strain>
    </source>
</reference>
<evidence type="ECO:0000313" key="1">
    <source>
        <dbReference type="EMBL" id="MFC7082327.1"/>
    </source>
</evidence>
<dbReference type="AlphaFoldDB" id="A0ABD5WP60"/>
<dbReference type="RefSeq" id="WP_382210460.1">
    <property type="nucleotide sequence ID" value="NZ_JBHSZH010000005.1"/>
</dbReference>
<organism evidence="1 2">
    <name type="scientific">Halorussus caseinilyticus</name>
    <dbReference type="NCBI Taxonomy" id="3034025"/>
    <lineage>
        <taxon>Archaea</taxon>
        <taxon>Methanobacteriati</taxon>
        <taxon>Methanobacteriota</taxon>
        <taxon>Stenosarchaea group</taxon>
        <taxon>Halobacteria</taxon>
        <taxon>Halobacteriales</taxon>
        <taxon>Haladaptataceae</taxon>
        <taxon>Halorussus</taxon>
    </lineage>
</organism>
<comment type="caution">
    <text evidence="1">The sequence shown here is derived from an EMBL/GenBank/DDBJ whole genome shotgun (WGS) entry which is preliminary data.</text>
</comment>
<dbReference type="Proteomes" id="UP001596407">
    <property type="component" value="Unassembled WGS sequence"/>
</dbReference>
<proteinExistence type="predicted"/>
<keyword evidence="2" id="KW-1185">Reference proteome</keyword>
<gene>
    <name evidence="1" type="ORF">ACFQJ6_21820</name>
</gene>
<dbReference type="InterPro" id="IPR017850">
    <property type="entry name" value="Alkaline_phosphatase_core_sf"/>
</dbReference>
<name>A0ABD5WP60_9EURY</name>
<evidence type="ECO:0008006" key="3">
    <source>
        <dbReference type="Google" id="ProtNLM"/>
    </source>
</evidence>
<sequence>MFAKNVVDEVRPDKPSAASDEDAHIVAMLGASIYILVGTRSSSANGPLGMILSTSANSVIGKLARDDNPLYVKPYSWLIADFIRGAFGNEFSMGIARLVKRGIANPLKLRKLVTEEVVRHNIGRELNKLYHSRGNKRSWNPRGIDIFSEDWDNLVILDALRYDAMRAAIDRRGLEWNITSRISRGSQTPEWLYANFAGRQLYDVVYVSASAMPQYLGVENGDSKRQQRYGFNLDVHELRNIWMDPPEQAVETFIERDEADMVLPAETMIEPALEAVEDHPDKRILIHITQPHDPYLGETGRSLYDDVDAPWQAKLTGDLNVPVSTLREAYRENVDMAVEAAAELVEKMPGKTVVSSDHGEHLLDRAGPIPTREFLHPDKVYTDELVKVPWVEFRRQTTGDYRRTAGSSSR</sequence>
<dbReference type="EMBL" id="JBHSZH010000005">
    <property type="protein sequence ID" value="MFC7082327.1"/>
    <property type="molecule type" value="Genomic_DNA"/>
</dbReference>
<protein>
    <recommendedName>
        <fullName evidence="3">Sulfatase N-terminal domain-containing protein</fullName>
    </recommendedName>
</protein>
<dbReference type="Gene3D" id="3.40.720.10">
    <property type="entry name" value="Alkaline Phosphatase, subunit A"/>
    <property type="match status" value="1"/>
</dbReference>
<accession>A0ABD5WP60</accession>
<evidence type="ECO:0000313" key="2">
    <source>
        <dbReference type="Proteomes" id="UP001596407"/>
    </source>
</evidence>